<dbReference type="GO" id="GO:0004386">
    <property type="term" value="F:helicase activity"/>
    <property type="evidence" value="ECO:0007669"/>
    <property type="project" value="UniProtKB-KW"/>
</dbReference>
<dbReference type="Proteomes" id="UP001595528">
    <property type="component" value="Unassembled WGS sequence"/>
</dbReference>
<evidence type="ECO:0000313" key="2">
    <source>
        <dbReference type="Proteomes" id="UP001595528"/>
    </source>
</evidence>
<dbReference type="InterPro" id="IPR027417">
    <property type="entry name" value="P-loop_NTPase"/>
</dbReference>
<dbReference type="RefSeq" id="WP_379900986.1">
    <property type="nucleotide sequence ID" value="NZ_JBHRTR010000028.1"/>
</dbReference>
<keyword evidence="1" id="KW-0378">Hydrolase</keyword>
<evidence type="ECO:0000313" key="1">
    <source>
        <dbReference type="EMBL" id="MFC3228146.1"/>
    </source>
</evidence>
<dbReference type="Gene3D" id="3.40.50.300">
    <property type="entry name" value="P-loop containing nucleotide triphosphate hydrolases"/>
    <property type="match status" value="1"/>
</dbReference>
<organism evidence="1 2">
    <name type="scientific">Marinibaculum pumilum</name>
    <dbReference type="NCBI Taxonomy" id="1766165"/>
    <lineage>
        <taxon>Bacteria</taxon>
        <taxon>Pseudomonadati</taxon>
        <taxon>Pseudomonadota</taxon>
        <taxon>Alphaproteobacteria</taxon>
        <taxon>Rhodospirillales</taxon>
        <taxon>Rhodospirillaceae</taxon>
        <taxon>Marinibaculum</taxon>
    </lineage>
</organism>
<keyword evidence="1" id="KW-0067">ATP-binding</keyword>
<dbReference type="Pfam" id="PF13481">
    <property type="entry name" value="AAA_25"/>
    <property type="match status" value="1"/>
</dbReference>
<proteinExistence type="predicted"/>
<keyword evidence="1" id="KW-0547">Nucleotide-binding</keyword>
<dbReference type="EMBL" id="JBHRTR010000028">
    <property type="protein sequence ID" value="MFC3228146.1"/>
    <property type="molecule type" value="Genomic_DNA"/>
</dbReference>
<dbReference type="PANTHER" id="PTHR30153">
    <property type="entry name" value="REPLICATIVE DNA HELICASE DNAB"/>
    <property type="match status" value="1"/>
</dbReference>
<gene>
    <name evidence="1" type="ORF">ACFOGJ_12950</name>
</gene>
<reference evidence="2" key="1">
    <citation type="journal article" date="2019" name="Int. J. Syst. Evol. Microbiol.">
        <title>The Global Catalogue of Microorganisms (GCM) 10K type strain sequencing project: providing services to taxonomists for standard genome sequencing and annotation.</title>
        <authorList>
            <consortium name="The Broad Institute Genomics Platform"/>
            <consortium name="The Broad Institute Genome Sequencing Center for Infectious Disease"/>
            <person name="Wu L."/>
            <person name="Ma J."/>
        </authorList>
    </citation>
    <scope>NUCLEOTIDE SEQUENCE [LARGE SCALE GENOMIC DNA]</scope>
    <source>
        <strain evidence="2">KCTC 42964</strain>
    </source>
</reference>
<comment type="caution">
    <text evidence="1">The sequence shown here is derived from an EMBL/GenBank/DDBJ whole genome shotgun (WGS) entry which is preliminary data.</text>
</comment>
<dbReference type="SUPFAM" id="SSF52540">
    <property type="entry name" value="P-loop containing nucleoside triphosphate hydrolases"/>
    <property type="match status" value="1"/>
</dbReference>
<dbReference type="PANTHER" id="PTHR30153:SF2">
    <property type="entry name" value="REPLICATIVE DNA HELICASE"/>
    <property type="match status" value="1"/>
</dbReference>
<keyword evidence="1" id="KW-0347">Helicase</keyword>
<sequence>MKLSAPLRLSAPLYRLKRQARQLSRRDGIPLHAALDRTAAAEGFRSWSLLAARHADRSPAARLYPRLSPGDLVLVAARPGQGKTLLSLELAAQAMRAGHRGIYFSLEDTEREVPARFAAFGADPARFGDRFAFDGDDGICADHVAVRLADCPPGTLAVIDYLQLLDQRRDTPPLADQMRRLRALAAEREAVLVFVSQIDRRYDPAAKPLPDLGDVRRPNPLDLRLFTKTCFLQGGKVHFAAAG</sequence>
<accession>A0ABV7L0J4</accession>
<name>A0ABV7L0J4_9PROT</name>
<keyword evidence="2" id="KW-1185">Reference proteome</keyword>
<dbReference type="NCBIfam" id="NF004629">
    <property type="entry name" value="PRK05973.1"/>
    <property type="match status" value="1"/>
</dbReference>
<protein>
    <submittedName>
        <fullName evidence="1">DNA helicase</fullName>
    </submittedName>
</protein>